<dbReference type="Proteomes" id="UP000330809">
    <property type="component" value="Unassembled WGS sequence"/>
</dbReference>
<evidence type="ECO:0000313" key="1">
    <source>
        <dbReference type="EMBL" id="VFB17750.1"/>
    </source>
</evidence>
<evidence type="ECO:0000313" key="2">
    <source>
        <dbReference type="Proteomes" id="UP000330809"/>
    </source>
</evidence>
<accession>A0A449IEQ2</accession>
<proteinExistence type="predicted"/>
<organism evidence="1 2">
    <name type="scientific">Pseudomonas fragi</name>
    <dbReference type="NCBI Taxonomy" id="296"/>
    <lineage>
        <taxon>Bacteria</taxon>
        <taxon>Pseudomonadati</taxon>
        <taxon>Pseudomonadota</taxon>
        <taxon>Gammaproteobacteria</taxon>
        <taxon>Pseudomonadales</taxon>
        <taxon>Pseudomonadaceae</taxon>
        <taxon>Pseudomonas</taxon>
    </lineage>
</organism>
<gene>
    <name evidence="1" type="ORF">NCTC10754_00270</name>
</gene>
<sequence>MSNQELILEQLRNVNYDKLSKQDIVTMLDAGEQTLENMAASRKTAIDIIAEAMNQTKNTLEALDYSGKVEVEIRKNLSILRELLMTGDLYSPRLGELAQEVGLGLGEPTEFGKNRTLRFSDQS</sequence>
<reference evidence="1 2" key="1">
    <citation type="submission" date="2019-02" db="EMBL/GenBank/DDBJ databases">
        <authorList>
            <consortium name="Pathogen Informatics"/>
        </authorList>
    </citation>
    <scope>NUCLEOTIDE SEQUENCE [LARGE SCALE GENOMIC DNA]</scope>
    <source>
        <strain evidence="1 2">3012STDY7103891</strain>
    </source>
</reference>
<protein>
    <submittedName>
        <fullName evidence="1">Uncharacterized protein</fullName>
    </submittedName>
</protein>
<dbReference type="EMBL" id="CAACYJ010000002">
    <property type="protein sequence ID" value="VFB17750.1"/>
    <property type="molecule type" value="Genomic_DNA"/>
</dbReference>
<name>A0A449IEQ2_PSEFR</name>
<dbReference type="AlphaFoldDB" id="A0A449IEQ2"/>
<dbReference type="RefSeq" id="WP_240043140.1">
    <property type="nucleotide sequence ID" value="NZ_CAACYJ010000002.1"/>
</dbReference>